<dbReference type="PANTHER" id="PTHR11647:SF1">
    <property type="entry name" value="COLLAPSIN RESPONSE MEDIATOR PROTEIN"/>
    <property type="match status" value="1"/>
</dbReference>
<reference evidence="2 3" key="1">
    <citation type="submission" date="2021-10" db="EMBL/GenBank/DDBJ databases">
        <title>Collection of gut derived symbiotic bacterial strains cultured from healthy donors.</title>
        <authorList>
            <person name="Lin H."/>
            <person name="Littmann E."/>
            <person name="Claire K."/>
            <person name="Pamer E."/>
        </authorList>
    </citation>
    <scope>NUCLEOTIDE SEQUENCE [LARGE SCALE GENOMIC DNA]</scope>
    <source>
        <strain evidence="2 3">MSK.17.68</strain>
    </source>
</reference>
<dbReference type="Pfam" id="PF07969">
    <property type="entry name" value="Amidohydro_3"/>
    <property type="match status" value="2"/>
</dbReference>
<feature type="domain" description="Amidohydrolase 3" evidence="1">
    <location>
        <begin position="370"/>
        <end position="476"/>
    </location>
</feature>
<dbReference type="Gene3D" id="3.20.20.140">
    <property type="entry name" value="Metal-dependent hydrolases"/>
    <property type="match status" value="1"/>
</dbReference>
<dbReference type="InterPro" id="IPR013108">
    <property type="entry name" value="Amidohydro_3"/>
</dbReference>
<dbReference type="SUPFAM" id="SSF51556">
    <property type="entry name" value="Metallo-dependent hydrolases"/>
    <property type="match status" value="1"/>
</dbReference>
<dbReference type="EMBL" id="JAJBMB010000002">
    <property type="protein sequence ID" value="MCB5445037.1"/>
    <property type="molecule type" value="Genomic_DNA"/>
</dbReference>
<dbReference type="SUPFAM" id="SSF51338">
    <property type="entry name" value="Composite domain of metallo-dependent hydrolases"/>
    <property type="match status" value="1"/>
</dbReference>
<feature type="domain" description="Amidohydrolase 3" evidence="1">
    <location>
        <begin position="6"/>
        <end position="211"/>
    </location>
</feature>
<dbReference type="InterPro" id="IPR023100">
    <property type="entry name" value="D-aminoacylase_insert_dom_sf"/>
</dbReference>
<dbReference type="InterPro" id="IPR050378">
    <property type="entry name" value="Metallo-dep_Hydrolases_sf"/>
</dbReference>
<dbReference type="Proteomes" id="UP001299409">
    <property type="component" value="Unassembled WGS sequence"/>
</dbReference>
<evidence type="ECO:0000259" key="1">
    <source>
        <dbReference type="Pfam" id="PF07969"/>
    </source>
</evidence>
<dbReference type="InterPro" id="IPR011059">
    <property type="entry name" value="Metal-dep_hydrolase_composite"/>
</dbReference>
<dbReference type="InterPro" id="IPR032466">
    <property type="entry name" value="Metal_Hydrolase"/>
</dbReference>
<dbReference type="Gene3D" id="3.30.1490.130">
    <property type="entry name" value="D-aminoacylase. Domain 3"/>
    <property type="match status" value="1"/>
</dbReference>
<organism evidence="2 3">
    <name type="scientific">Intestinibacter bartlettii</name>
    <dbReference type="NCBI Taxonomy" id="261299"/>
    <lineage>
        <taxon>Bacteria</taxon>
        <taxon>Bacillati</taxon>
        <taxon>Bacillota</taxon>
        <taxon>Clostridia</taxon>
        <taxon>Peptostreptococcales</taxon>
        <taxon>Peptostreptococcaceae</taxon>
        <taxon>Intestinibacter</taxon>
    </lineage>
</organism>
<protein>
    <submittedName>
        <fullName evidence="2">Amidohydrolase family protein</fullName>
    </submittedName>
</protein>
<evidence type="ECO:0000313" key="2">
    <source>
        <dbReference type="EMBL" id="MCB5445037.1"/>
    </source>
</evidence>
<dbReference type="PANTHER" id="PTHR11647">
    <property type="entry name" value="HYDRANTOINASE/DIHYDROPYRIMIDINASE FAMILY MEMBER"/>
    <property type="match status" value="1"/>
</dbReference>
<sequence>MEGSQQIIDGTNLCVSPGFIDVHSHGDIALGKDFTTLCKVSQGITTDIAGQCGFTSFPVNPNTLDLLQEDLSIFTDNFDDNMKRFTSFKKYLDYSSKFDLTYNTMFLIGHCTLRTAVMGFENRKPTSKELDKMKDLVREAMENGCIGLSSGLIYTPGVYSQTEELIELCKVVKEYNGRYVTHMRSESDKLLEAVKEAIYIAETAGVPLGISHYKVQGKSNWGLPKQGLQLIEQAISRGMEITIDQYPYESGMTHLYVSIPPKYISNGIGELINLLKDKNIREEIKSEMINPTTEFENYYICANGFDGIFIADCPTFKDPVGMTIGDYSRKLNIDPFDAFFDILIKNHGVCTAIYFTMGEDDIFNIIKNENTVIGTDGIVKSLDGKCHPRAYGTFPRAIDYFHKKNKLFTLEEIIFKMTGLPANRYNIKNKGAIKNDYDADLVIFDYDKIAPGNTYQNPNLLSEGIESVIIGGEIVYHNKKLTGKTPGKILLHNK</sequence>
<evidence type="ECO:0000313" key="3">
    <source>
        <dbReference type="Proteomes" id="UP001299409"/>
    </source>
</evidence>
<gene>
    <name evidence="2" type="ORF">LIP50_02340</name>
</gene>
<accession>A0ABS8CUX5</accession>
<proteinExistence type="predicted"/>
<comment type="caution">
    <text evidence="2">The sequence shown here is derived from an EMBL/GenBank/DDBJ whole genome shotgun (WGS) entry which is preliminary data.</text>
</comment>
<dbReference type="RefSeq" id="WP_226914058.1">
    <property type="nucleotide sequence ID" value="NZ_JAJBMB010000002.1"/>
</dbReference>
<dbReference type="Gene3D" id="2.30.40.10">
    <property type="entry name" value="Urease, subunit C, domain 1"/>
    <property type="match status" value="1"/>
</dbReference>
<name>A0ABS8CUX5_9FIRM</name>
<keyword evidence="3" id="KW-1185">Reference proteome</keyword>